<evidence type="ECO:0000256" key="7">
    <source>
        <dbReference type="SAM" id="Coils"/>
    </source>
</evidence>
<gene>
    <name evidence="10" type="ORF">MiSe_66470</name>
</gene>
<dbReference type="SUPFAM" id="SSF47384">
    <property type="entry name" value="Homodimeric domain of signal transducing histidine kinase"/>
    <property type="match status" value="1"/>
</dbReference>
<dbReference type="Pfam" id="PF00072">
    <property type="entry name" value="Response_reg"/>
    <property type="match status" value="1"/>
</dbReference>
<evidence type="ECO:0000256" key="2">
    <source>
        <dbReference type="ARBA" id="ARBA00012438"/>
    </source>
</evidence>
<dbReference type="PANTHER" id="PTHR43547">
    <property type="entry name" value="TWO-COMPONENT HISTIDINE KINASE"/>
    <property type="match status" value="1"/>
</dbReference>
<comment type="catalytic activity">
    <reaction evidence="1">
        <text>ATP + protein L-histidine = ADP + protein N-phospho-L-histidine.</text>
        <dbReference type="EC" id="2.7.13.3"/>
    </reaction>
</comment>
<dbReference type="InterPro" id="IPR036097">
    <property type="entry name" value="HisK_dim/P_sf"/>
</dbReference>
<dbReference type="InterPro" id="IPR003594">
    <property type="entry name" value="HATPase_dom"/>
</dbReference>
<evidence type="ECO:0000259" key="8">
    <source>
        <dbReference type="PROSITE" id="PS50109"/>
    </source>
</evidence>
<dbReference type="Proteomes" id="UP001050975">
    <property type="component" value="Unassembled WGS sequence"/>
</dbReference>
<evidence type="ECO:0000259" key="9">
    <source>
        <dbReference type="PROSITE" id="PS50110"/>
    </source>
</evidence>
<dbReference type="GO" id="GO:0000155">
    <property type="term" value="F:phosphorelay sensor kinase activity"/>
    <property type="evidence" value="ECO:0007669"/>
    <property type="project" value="InterPro"/>
</dbReference>
<evidence type="ECO:0000256" key="4">
    <source>
        <dbReference type="ARBA" id="ARBA00022777"/>
    </source>
</evidence>
<protein>
    <recommendedName>
        <fullName evidence="2">histidine kinase</fullName>
        <ecNumber evidence="2">2.7.13.3</ecNumber>
    </recommendedName>
</protein>
<evidence type="ECO:0000256" key="5">
    <source>
        <dbReference type="ARBA" id="ARBA00023012"/>
    </source>
</evidence>
<dbReference type="EC" id="2.7.13.3" evidence="2"/>
<dbReference type="SMART" id="SM00448">
    <property type="entry name" value="REC"/>
    <property type="match status" value="1"/>
</dbReference>
<reference evidence="10" key="1">
    <citation type="submission" date="2019-10" db="EMBL/GenBank/DDBJ databases">
        <title>Draft genome sequece of Microseira wollei NIES-4236.</title>
        <authorList>
            <person name="Yamaguchi H."/>
            <person name="Suzuki S."/>
            <person name="Kawachi M."/>
        </authorList>
    </citation>
    <scope>NUCLEOTIDE SEQUENCE</scope>
    <source>
        <strain evidence="10">NIES-4236</strain>
    </source>
</reference>
<dbReference type="InterPro" id="IPR011006">
    <property type="entry name" value="CheY-like_superfamily"/>
</dbReference>
<dbReference type="Gene3D" id="3.30.565.10">
    <property type="entry name" value="Histidine kinase-like ATPase, C-terminal domain"/>
    <property type="match status" value="1"/>
</dbReference>
<keyword evidence="4 10" id="KW-0418">Kinase</keyword>
<feature type="domain" description="Histidine kinase" evidence="8">
    <location>
        <begin position="176"/>
        <end position="431"/>
    </location>
</feature>
<evidence type="ECO:0000313" key="11">
    <source>
        <dbReference type="Proteomes" id="UP001050975"/>
    </source>
</evidence>
<evidence type="ECO:0000256" key="3">
    <source>
        <dbReference type="ARBA" id="ARBA00022553"/>
    </source>
</evidence>
<feature type="domain" description="Response regulatory" evidence="9">
    <location>
        <begin position="4"/>
        <end position="120"/>
    </location>
</feature>
<keyword evidence="5" id="KW-0902">Two-component regulatory system</keyword>
<name>A0AAV3XJR6_9CYAN</name>
<dbReference type="PANTHER" id="PTHR43547:SF2">
    <property type="entry name" value="HYBRID SIGNAL TRANSDUCTION HISTIDINE KINASE C"/>
    <property type="match status" value="1"/>
</dbReference>
<dbReference type="EMBL" id="BLAY01000136">
    <property type="protein sequence ID" value="GET41833.1"/>
    <property type="molecule type" value="Genomic_DNA"/>
</dbReference>
<dbReference type="CDD" id="cd19920">
    <property type="entry name" value="REC_PA4781-like"/>
    <property type="match status" value="1"/>
</dbReference>
<dbReference type="InterPro" id="IPR003661">
    <property type="entry name" value="HisK_dim/P_dom"/>
</dbReference>
<dbReference type="PROSITE" id="PS50109">
    <property type="entry name" value="HIS_KIN"/>
    <property type="match status" value="1"/>
</dbReference>
<dbReference type="InterPro" id="IPR004358">
    <property type="entry name" value="Sig_transdc_His_kin-like_C"/>
</dbReference>
<dbReference type="CDD" id="cd00082">
    <property type="entry name" value="HisKA"/>
    <property type="match status" value="1"/>
</dbReference>
<dbReference type="Gene3D" id="1.10.287.130">
    <property type="match status" value="1"/>
</dbReference>
<dbReference type="PROSITE" id="PS50110">
    <property type="entry name" value="RESPONSE_REGULATORY"/>
    <property type="match status" value="1"/>
</dbReference>
<dbReference type="SUPFAM" id="SSF55874">
    <property type="entry name" value="ATPase domain of HSP90 chaperone/DNA topoisomerase II/histidine kinase"/>
    <property type="match status" value="1"/>
</dbReference>
<dbReference type="SUPFAM" id="SSF52172">
    <property type="entry name" value="CheY-like"/>
    <property type="match status" value="1"/>
</dbReference>
<evidence type="ECO:0000256" key="6">
    <source>
        <dbReference type="PROSITE-ProRule" id="PRU00169"/>
    </source>
</evidence>
<dbReference type="InterPro" id="IPR001789">
    <property type="entry name" value="Sig_transdc_resp-reg_receiver"/>
</dbReference>
<keyword evidence="11" id="KW-1185">Reference proteome</keyword>
<evidence type="ECO:0000256" key="1">
    <source>
        <dbReference type="ARBA" id="ARBA00000085"/>
    </source>
</evidence>
<proteinExistence type="predicted"/>
<organism evidence="10 11">
    <name type="scientific">Microseira wollei NIES-4236</name>
    <dbReference type="NCBI Taxonomy" id="2530354"/>
    <lineage>
        <taxon>Bacteria</taxon>
        <taxon>Bacillati</taxon>
        <taxon>Cyanobacteriota</taxon>
        <taxon>Cyanophyceae</taxon>
        <taxon>Oscillatoriophycideae</taxon>
        <taxon>Aerosakkonematales</taxon>
        <taxon>Aerosakkonemataceae</taxon>
        <taxon>Microseira</taxon>
    </lineage>
</organism>
<dbReference type="AlphaFoldDB" id="A0AAV3XJR6"/>
<dbReference type="Gene3D" id="3.40.50.2300">
    <property type="match status" value="1"/>
</dbReference>
<feature type="coiled-coil region" evidence="7">
    <location>
        <begin position="119"/>
        <end position="157"/>
    </location>
</feature>
<dbReference type="InterPro" id="IPR005467">
    <property type="entry name" value="His_kinase_dom"/>
</dbReference>
<keyword evidence="3 6" id="KW-0597">Phosphoprotein</keyword>
<feature type="modified residue" description="4-aspartylphosphate" evidence="6">
    <location>
        <position position="53"/>
    </location>
</feature>
<dbReference type="SMART" id="SM00387">
    <property type="entry name" value="HATPase_c"/>
    <property type="match status" value="1"/>
</dbReference>
<keyword evidence="4 10" id="KW-0808">Transferase</keyword>
<comment type="caution">
    <text evidence="10">The sequence shown here is derived from an EMBL/GenBank/DDBJ whole genome shotgun (WGS) entry which is preliminary data.</text>
</comment>
<keyword evidence="7" id="KW-0175">Coiled coil</keyword>
<dbReference type="Pfam" id="PF02518">
    <property type="entry name" value="HATPase_c"/>
    <property type="match status" value="1"/>
</dbReference>
<dbReference type="InterPro" id="IPR036890">
    <property type="entry name" value="HATPase_C_sf"/>
</dbReference>
<sequence length="431" mass="47858">MNTKILLVDDNPTNLKVLSGAMAESGWTILVATDGERALKQAEYALPDLILLDVMMPGINGFETCVKLKSNPKTQEIPVIFITALDEAVDKVKGLSLGAVDYITKPFQQEEVLARVGVHLKLRALSKKLSEQNERLEKEVEERTAKLKQALLDLQQSQLQLVQNEKMATLGQLVAGVAHEINNPVGFIAGNLTQADQDIQNLLNLIHLYQSEYPNCSDKIAAFIDEIDLEFLSEDLPKMIASMQEGTERIRNISTSLKTFSRLDSHCLVEFNVHEGIDSTLVILRHRIKANEQRPEIEVVRDYGEVPEIKCYPGQLNQVFMNILSNAIDAIDESNKGRSYQEIAANPNRILIRTSVEKSSLVILIKDNGCGMSESVRNQVFDHLFTTKAVGRGTGLGLSISRQIIEEKHGGQLSCKSVLGEGTEFIIELPI</sequence>
<accession>A0AAV3XJR6</accession>
<evidence type="ECO:0000313" key="10">
    <source>
        <dbReference type="EMBL" id="GET41833.1"/>
    </source>
</evidence>
<dbReference type="RefSeq" id="WP_226588484.1">
    <property type="nucleotide sequence ID" value="NZ_BLAY01000136.1"/>
</dbReference>
<dbReference type="PRINTS" id="PR00344">
    <property type="entry name" value="BCTRLSENSOR"/>
</dbReference>